<dbReference type="Proteomes" id="UP001152622">
    <property type="component" value="Chromosome 3"/>
</dbReference>
<reference evidence="1" key="1">
    <citation type="journal article" date="2023" name="Science">
        <title>Genome structures resolve the early diversification of teleost fishes.</title>
        <authorList>
            <person name="Parey E."/>
            <person name="Louis A."/>
            <person name="Montfort J."/>
            <person name="Bouchez O."/>
            <person name="Roques C."/>
            <person name="Iampietro C."/>
            <person name="Lluch J."/>
            <person name="Castinel A."/>
            <person name="Donnadieu C."/>
            <person name="Desvignes T."/>
            <person name="Floi Bucao C."/>
            <person name="Jouanno E."/>
            <person name="Wen M."/>
            <person name="Mejri S."/>
            <person name="Dirks R."/>
            <person name="Jansen H."/>
            <person name="Henkel C."/>
            <person name="Chen W.J."/>
            <person name="Zahm M."/>
            <person name="Cabau C."/>
            <person name="Klopp C."/>
            <person name="Thompson A.W."/>
            <person name="Robinson-Rechavi M."/>
            <person name="Braasch I."/>
            <person name="Lecointre G."/>
            <person name="Bobe J."/>
            <person name="Postlethwait J.H."/>
            <person name="Berthelot C."/>
            <person name="Roest Crollius H."/>
            <person name="Guiguen Y."/>
        </authorList>
    </citation>
    <scope>NUCLEOTIDE SEQUENCE</scope>
    <source>
        <strain evidence="1">WJC10195</strain>
    </source>
</reference>
<proteinExistence type="predicted"/>
<sequence length="178" mass="19642">MFPDPTAGVPPCFLTPRPECPSLPSLDYGVLHSYVEYVATVLCRSRNMKNRRRYSMSSCPSEARVMYLLTSPLRTSRTELYGMHGRSFGRGSRWTCIASRTASFTWSGRTPCAERVRHPACSSLTWNLQHSINQLGEDTEALAHPPAHPAHTVSEVVGETVTSLLAAVMETPNKTASS</sequence>
<dbReference type="EMBL" id="JAINUF010000003">
    <property type="protein sequence ID" value="KAJ8370032.1"/>
    <property type="molecule type" value="Genomic_DNA"/>
</dbReference>
<evidence type="ECO:0000313" key="1">
    <source>
        <dbReference type="EMBL" id="KAJ8370032.1"/>
    </source>
</evidence>
<keyword evidence="2" id="KW-1185">Reference proteome</keyword>
<accession>A0A9Q1FYQ4</accession>
<name>A0A9Q1FYQ4_SYNKA</name>
<protein>
    <submittedName>
        <fullName evidence="1">Uncharacterized protein</fullName>
    </submittedName>
</protein>
<gene>
    <name evidence="1" type="ORF">SKAU_G00100600</name>
</gene>
<organism evidence="1 2">
    <name type="scientific">Synaphobranchus kaupii</name>
    <name type="common">Kaup's arrowtooth eel</name>
    <dbReference type="NCBI Taxonomy" id="118154"/>
    <lineage>
        <taxon>Eukaryota</taxon>
        <taxon>Metazoa</taxon>
        <taxon>Chordata</taxon>
        <taxon>Craniata</taxon>
        <taxon>Vertebrata</taxon>
        <taxon>Euteleostomi</taxon>
        <taxon>Actinopterygii</taxon>
        <taxon>Neopterygii</taxon>
        <taxon>Teleostei</taxon>
        <taxon>Anguilliformes</taxon>
        <taxon>Synaphobranchidae</taxon>
        <taxon>Synaphobranchus</taxon>
    </lineage>
</organism>
<dbReference type="AlphaFoldDB" id="A0A9Q1FYQ4"/>
<comment type="caution">
    <text evidence="1">The sequence shown here is derived from an EMBL/GenBank/DDBJ whole genome shotgun (WGS) entry which is preliminary data.</text>
</comment>
<evidence type="ECO:0000313" key="2">
    <source>
        <dbReference type="Proteomes" id="UP001152622"/>
    </source>
</evidence>